<feature type="chain" id="PRO_5042938366" evidence="1">
    <location>
        <begin position="21"/>
        <end position="193"/>
    </location>
</feature>
<keyword evidence="1" id="KW-0732">Signal</keyword>
<accession>A0AAN7CK99</accession>
<dbReference type="EMBL" id="MU857797">
    <property type="protein sequence ID" value="KAK4243614.1"/>
    <property type="molecule type" value="Genomic_DNA"/>
</dbReference>
<reference evidence="2" key="1">
    <citation type="journal article" date="2023" name="Mol. Phylogenet. Evol.">
        <title>Genome-scale phylogeny and comparative genomics of the fungal order Sordariales.</title>
        <authorList>
            <person name="Hensen N."/>
            <person name="Bonometti L."/>
            <person name="Westerberg I."/>
            <person name="Brannstrom I.O."/>
            <person name="Guillou S."/>
            <person name="Cros-Aarteil S."/>
            <person name="Calhoun S."/>
            <person name="Haridas S."/>
            <person name="Kuo A."/>
            <person name="Mondo S."/>
            <person name="Pangilinan J."/>
            <person name="Riley R."/>
            <person name="LaButti K."/>
            <person name="Andreopoulos B."/>
            <person name="Lipzen A."/>
            <person name="Chen C."/>
            <person name="Yan M."/>
            <person name="Daum C."/>
            <person name="Ng V."/>
            <person name="Clum A."/>
            <person name="Steindorff A."/>
            <person name="Ohm R.A."/>
            <person name="Martin F."/>
            <person name="Silar P."/>
            <person name="Natvig D.O."/>
            <person name="Lalanne C."/>
            <person name="Gautier V."/>
            <person name="Ament-Velasquez S.L."/>
            <person name="Kruys A."/>
            <person name="Hutchinson M.I."/>
            <person name="Powell A.J."/>
            <person name="Barry K."/>
            <person name="Miller A.N."/>
            <person name="Grigoriev I.V."/>
            <person name="Debuchy R."/>
            <person name="Gladieux P."/>
            <person name="Hiltunen Thoren M."/>
            <person name="Johannesson H."/>
        </authorList>
    </citation>
    <scope>NUCLEOTIDE SEQUENCE</scope>
    <source>
        <strain evidence="2">CBS 359.72</strain>
    </source>
</reference>
<organism evidence="2 3">
    <name type="scientific">Corynascus novoguineensis</name>
    <dbReference type="NCBI Taxonomy" id="1126955"/>
    <lineage>
        <taxon>Eukaryota</taxon>
        <taxon>Fungi</taxon>
        <taxon>Dikarya</taxon>
        <taxon>Ascomycota</taxon>
        <taxon>Pezizomycotina</taxon>
        <taxon>Sordariomycetes</taxon>
        <taxon>Sordariomycetidae</taxon>
        <taxon>Sordariales</taxon>
        <taxon>Chaetomiaceae</taxon>
        <taxon>Corynascus</taxon>
    </lineage>
</organism>
<feature type="signal peptide" evidence="1">
    <location>
        <begin position="1"/>
        <end position="20"/>
    </location>
</feature>
<evidence type="ECO:0000313" key="2">
    <source>
        <dbReference type="EMBL" id="KAK4243614.1"/>
    </source>
</evidence>
<comment type="caution">
    <text evidence="2">The sequence shown here is derived from an EMBL/GenBank/DDBJ whole genome shotgun (WGS) entry which is preliminary data.</text>
</comment>
<dbReference type="Proteomes" id="UP001303647">
    <property type="component" value="Unassembled WGS sequence"/>
</dbReference>
<keyword evidence="3" id="KW-1185">Reference proteome</keyword>
<evidence type="ECO:0000256" key="1">
    <source>
        <dbReference type="SAM" id="SignalP"/>
    </source>
</evidence>
<reference evidence="2" key="2">
    <citation type="submission" date="2023-05" db="EMBL/GenBank/DDBJ databases">
        <authorList>
            <consortium name="Lawrence Berkeley National Laboratory"/>
            <person name="Steindorff A."/>
            <person name="Hensen N."/>
            <person name="Bonometti L."/>
            <person name="Westerberg I."/>
            <person name="Brannstrom I.O."/>
            <person name="Guillou S."/>
            <person name="Cros-Aarteil S."/>
            <person name="Calhoun S."/>
            <person name="Haridas S."/>
            <person name="Kuo A."/>
            <person name="Mondo S."/>
            <person name="Pangilinan J."/>
            <person name="Riley R."/>
            <person name="Labutti K."/>
            <person name="Andreopoulos B."/>
            <person name="Lipzen A."/>
            <person name="Chen C."/>
            <person name="Yanf M."/>
            <person name="Daum C."/>
            <person name="Ng V."/>
            <person name="Clum A."/>
            <person name="Ohm R."/>
            <person name="Martin F."/>
            <person name="Silar P."/>
            <person name="Natvig D."/>
            <person name="Lalanne C."/>
            <person name="Gautier V."/>
            <person name="Ament-Velasquez S.L."/>
            <person name="Kruys A."/>
            <person name="Hutchinson M.I."/>
            <person name="Powell A.J."/>
            <person name="Barry K."/>
            <person name="Miller A.N."/>
            <person name="Grigoriev I.V."/>
            <person name="Debuchy R."/>
            <person name="Gladieux P."/>
            <person name="Thoren M.H."/>
            <person name="Johannesson H."/>
        </authorList>
    </citation>
    <scope>NUCLEOTIDE SEQUENCE</scope>
    <source>
        <strain evidence="2">CBS 359.72</strain>
    </source>
</reference>
<name>A0AAN7CK99_9PEZI</name>
<sequence length="193" mass="20047">MDIFFFVISCLAALPIFAVAAPVAQGNGTVYLAPSVQPAVYQVRGLPHIFRRVTNNKLRSNGYGTGKGLKGILGGGGSSSSSSSSNGGHKNKVNLWEPGYVVFERPGPYAPATSTTSDDCASTSSANPPGTAVVLTVSVMVATEIAPATTTSSDWWATDYSALWASSVTASAAWATRGNHWTYSEAASQDCDC</sequence>
<dbReference type="AlphaFoldDB" id="A0AAN7CK99"/>
<gene>
    <name evidence="2" type="ORF">C7999DRAFT_36056</name>
</gene>
<proteinExistence type="predicted"/>
<evidence type="ECO:0000313" key="3">
    <source>
        <dbReference type="Proteomes" id="UP001303647"/>
    </source>
</evidence>
<protein>
    <submittedName>
        <fullName evidence="2">Uncharacterized protein</fullName>
    </submittedName>
</protein>